<dbReference type="Proteomes" id="UP000179242">
    <property type="component" value="Unassembled WGS sequence"/>
</dbReference>
<name>A0A1F4U3C9_UNCSA</name>
<protein>
    <submittedName>
        <fullName evidence="2">Uncharacterized protein</fullName>
    </submittedName>
</protein>
<feature type="transmembrane region" description="Helical" evidence="1">
    <location>
        <begin position="493"/>
        <end position="512"/>
    </location>
</feature>
<keyword evidence="1" id="KW-0812">Transmembrane</keyword>
<dbReference type="AlphaFoldDB" id="A0A1F4U3C9"/>
<gene>
    <name evidence="2" type="ORF">A2438_07775</name>
</gene>
<keyword evidence="1" id="KW-0472">Membrane</keyword>
<dbReference type="EMBL" id="MEUJ01000008">
    <property type="protein sequence ID" value="OGC39446.1"/>
    <property type="molecule type" value="Genomic_DNA"/>
</dbReference>
<feature type="transmembrane region" description="Helical" evidence="1">
    <location>
        <begin position="196"/>
        <end position="223"/>
    </location>
</feature>
<reference evidence="2 3" key="1">
    <citation type="journal article" date="2016" name="Nat. Commun.">
        <title>Thousands of microbial genomes shed light on interconnected biogeochemical processes in an aquifer system.</title>
        <authorList>
            <person name="Anantharaman K."/>
            <person name="Brown C.T."/>
            <person name="Hug L.A."/>
            <person name="Sharon I."/>
            <person name="Castelle C.J."/>
            <person name="Probst A.J."/>
            <person name="Thomas B.C."/>
            <person name="Singh A."/>
            <person name="Wilkins M.J."/>
            <person name="Karaoz U."/>
            <person name="Brodie E.L."/>
            <person name="Williams K.H."/>
            <person name="Hubbard S.S."/>
            <person name="Banfield J.F."/>
        </authorList>
    </citation>
    <scope>NUCLEOTIDE SEQUENCE [LARGE SCALE GENOMIC DNA]</scope>
</reference>
<feature type="transmembrane region" description="Helical" evidence="1">
    <location>
        <begin position="21"/>
        <end position="40"/>
    </location>
</feature>
<feature type="transmembrane region" description="Helical" evidence="1">
    <location>
        <begin position="140"/>
        <end position="159"/>
    </location>
</feature>
<feature type="transmembrane region" description="Helical" evidence="1">
    <location>
        <begin position="87"/>
        <end position="105"/>
    </location>
</feature>
<proteinExistence type="predicted"/>
<feature type="transmembrane region" description="Helical" evidence="1">
    <location>
        <begin position="117"/>
        <end position="134"/>
    </location>
</feature>
<organism evidence="2 3">
    <name type="scientific">candidate division WOR-1 bacterium RIFOXYC2_FULL_46_14</name>
    <dbReference type="NCBI Taxonomy" id="1802587"/>
    <lineage>
        <taxon>Bacteria</taxon>
        <taxon>Bacillati</taxon>
        <taxon>Saganbacteria</taxon>
    </lineage>
</organism>
<feature type="transmembrane region" description="Helical" evidence="1">
    <location>
        <begin position="408"/>
        <end position="426"/>
    </location>
</feature>
<evidence type="ECO:0000256" key="1">
    <source>
        <dbReference type="SAM" id="Phobius"/>
    </source>
</evidence>
<comment type="caution">
    <text evidence="2">The sequence shown here is derived from an EMBL/GenBank/DDBJ whole genome shotgun (WGS) entry which is preliminary data.</text>
</comment>
<feature type="transmembrane region" description="Helical" evidence="1">
    <location>
        <begin position="438"/>
        <end position="460"/>
    </location>
</feature>
<evidence type="ECO:0000313" key="3">
    <source>
        <dbReference type="Proteomes" id="UP000179242"/>
    </source>
</evidence>
<feature type="transmembrane region" description="Helical" evidence="1">
    <location>
        <begin position="466"/>
        <end position="486"/>
    </location>
</feature>
<feature type="transmembrane region" description="Helical" evidence="1">
    <location>
        <begin position="336"/>
        <end position="361"/>
    </location>
</feature>
<evidence type="ECO:0000313" key="2">
    <source>
        <dbReference type="EMBL" id="OGC39446.1"/>
    </source>
</evidence>
<feature type="transmembrane region" description="Helical" evidence="1">
    <location>
        <begin position="292"/>
        <end position="315"/>
    </location>
</feature>
<feature type="transmembrane region" description="Helical" evidence="1">
    <location>
        <begin position="243"/>
        <end position="267"/>
    </location>
</feature>
<sequence length="540" mass="61936">MLSLKLLVFQMNIINNYCNYWMKNILIILLLILPILWFVFPAISIGTDNLDTIKYFDNDESILVKFAGKTYSQGLIPMEDGAAYPQLFYYIAGVVLVPFTLLKGVNYQVIVIGLRGFNVLIALFTVIFFYFFTLKYFKKTWIAILCCFLLISTPNYLTWTLNSRPHILALLFALVGLSFCLKMVEENKPKNFWGAVLFSAFAVSTNLLFGVVAIPAIWVASLYNSSKLQTMQLVENLKSKYKLINLIASFIVVAAISFFALGVFVLVKYQGLFYRNKIHGVGDFLQIRNVRMIMILVGILLLAGITWLIINNLLMKQIKEEGMNQRYRPLFIANDGLLSMFYMVCLVSTMFLVLTPTYWLFPLVTAKVLFSQFLATTVGTGPDIGINEPLVNSGRFVWLKMVFEQQLLGIWIGCLFFCYLIYELVFLKKNWHQDQQFLMQRGILWIYIMALMLVLVVFVTHTPHHYLLPISSIMTLFTSFGIVQIVKENRIKTLKWLALVSFILFLAIGIYARATEIVNNRNIRLSGANYTGGESLWIKQ</sequence>
<keyword evidence="1" id="KW-1133">Transmembrane helix</keyword>
<accession>A0A1F4U3C9</accession>
<feature type="transmembrane region" description="Helical" evidence="1">
    <location>
        <begin position="166"/>
        <end position="184"/>
    </location>
</feature>